<keyword evidence="2" id="KW-1185">Reference proteome</keyword>
<dbReference type="Proteomes" id="UP001058514">
    <property type="component" value="Chromosome"/>
</dbReference>
<gene>
    <name evidence="1" type="ORF">K3718_14420</name>
</gene>
<evidence type="ECO:0000313" key="2">
    <source>
        <dbReference type="Proteomes" id="UP001058514"/>
    </source>
</evidence>
<protein>
    <submittedName>
        <fullName evidence="1">Uncharacterized protein</fullName>
    </submittedName>
</protein>
<dbReference type="EMBL" id="CP081051">
    <property type="protein sequence ID" value="UWQ43423.1"/>
    <property type="molecule type" value="Genomic_DNA"/>
</dbReference>
<sequence length="122" mass="13555">MDAAIEMDRDLSHAMSWDPASSGFAEAAENQWHDCLRLASDAFSAPPASSYDLPLQRMAMLMHFLIEATTPDEALHFQQLMHEHRDLFTTDDPGVREALNRAARQVDAVVEMAVTAPDFAPV</sequence>
<name>A0ABY5WPM4_9RHOB</name>
<reference evidence="1" key="1">
    <citation type="submission" date="2021-08" db="EMBL/GenBank/DDBJ databases">
        <authorList>
            <person name="Nwanade C."/>
            <person name="Wang M."/>
            <person name="Masoudi A."/>
            <person name="Yu Z."/>
            <person name="Liu J."/>
        </authorList>
    </citation>
    <scope>NUCLEOTIDE SEQUENCE</scope>
    <source>
        <strain evidence="1">S166</strain>
    </source>
</reference>
<organism evidence="1 2">
    <name type="scientific">Leisingera aquaemixtae</name>
    <dbReference type="NCBI Taxonomy" id="1396826"/>
    <lineage>
        <taxon>Bacteria</taxon>
        <taxon>Pseudomonadati</taxon>
        <taxon>Pseudomonadota</taxon>
        <taxon>Alphaproteobacteria</taxon>
        <taxon>Rhodobacterales</taxon>
        <taxon>Roseobacteraceae</taxon>
        <taxon>Leisingera</taxon>
    </lineage>
</organism>
<evidence type="ECO:0000313" key="1">
    <source>
        <dbReference type="EMBL" id="UWQ43423.1"/>
    </source>
</evidence>
<accession>A0ABY5WPM4</accession>
<proteinExistence type="predicted"/>